<evidence type="ECO:0000313" key="1">
    <source>
        <dbReference type="EMBL" id="CAG8705105.1"/>
    </source>
</evidence>
<organism evidence="1 2">
    <name type="scientific">Acaulospora morrowiae</name>
    <dbReference type="NCBI Taxonomy" id="94023"/>
    <lineage>
        <taxon>Eukaryota</taxon>
        <taxon>Fungi</taxon>
        <taxon>Fungi incertae sedis</taxon>
        <taxon>Mucoromycota</taxon>
        <taxon>Glomeromycotina</taxon>
        <taxon>Glomeromycetes</taxon>
        <taxon>Diversisporales</taxon>
        <taxon>Acaulosporaceae</taxon>
        <taxon>Acaulospora</taxon>
    </lineage>
</organism>
<feature type="non-terminal residue" evidence="1">
    <location>
        <position position="55"/>
    </location>
</feature>
<dbReference type="EMBL" id="CAJVPV010018023">
    <property type="protein sequence ID" value="CAG8705105.1"/>
    <property type="molecule type" value="Genomic_DNA"/>
</dbReference>
<protein>
    <submittedName>
        <fullName evidence="1">6640_t:CDS:1</fullName>
    </submittedName>
</protein>
<dbReference type="AlphaFoldDB" id="A0A9N9HTL0"/>
<sequence>MSDEFQITNGPDQKYYKKYNKNIFFSYPSSSTSFQSGYLGIGPSKISGFLHIRSP</sequence>
<gene>
    <name evidence="1" type="ORF">AMORRO_LOCUS12352</name>
</gene>
<accession>A0A9N9HTL0</accession>
<dbReference type="Proteomes" id="UP000789342">
    <property type="component" value="Unassembled WGS sequence"/>
</dbReference>
<keyword evidence="2" id="KW-1185">Reference proteome</keyword>
<proteinExistence type="predicted"/>
<reference evidence="1" key="1">
    <citation type="submission" date="2021-06" db="EMBL/GenBank/DDBJ databases">
        <authorList>
            <person name="Kallberg Y."/>
            <person name="Tangrot J."/>
            <person name="Rosling A."/>
        </authorList>
    </citation>
    <scope>NUCLEOTIDE SEQUENCE</scope>
    <source>
        <strain evidence="1">CL551</strain>
    </source>
</reference>
<name>A0A9N9HTL0_9GLOM</name>
<evidence type="ECO:0000313" key="2">
    <source>
        <dbReference type="Proteomes" id="UP000789342"/>
    </source>
</evidence>
<comment type="caution">
    <text evidence="1">The sequence shown here is derived from an EMBL/GenBank/DDBJ whole genome shotgun (WGS) entry which is preliminary data.</text>
</comment>